<dbReference type="GO" id="GO:0044718">
    <property type="term" value="P:siderophore transmembrane transport"/>
    <property type="evidence" value="ECO:0007669"/>
    <property type="project" value="TreeGrafter"/>
</dbReference>
<dbReference type="GO" id="GO:0009279">
    <property type="term" value="C:cell outer membrane"/>
    <property type="evidence" value="ECO:0007669"/>
    <property type="project" value="UniProtKB-SubCell"/>
</dbReference>
<comment type="subcellular location">
    <subcellularLocation>
        <location evidence="1 10">Cell outer membrane</location>
        <topology evidence="1 10">Multi-pass membrane protein</topology>
    </subcellularLocation>
</comment>
<keyword evidence="5 12" id="KW-0732">Signal</keyword>
<gene>
    <name evidence="15" type="ORF">BFG04_04225</name>
</gene>
<dbReference type="AlphaFoldDB" id="A0AAX0LA67"/>
<evidence type="ECO:0000259" key="14">
    <source>
        <dbReference type="Pfam" id="PF07715"/>
    </source>
</evidence>
<proteinExistence type="inferred from homology"/>
<keyword evidence="7 10" id="KW-0472">Membrane</keyword>
<dbReference type="InterPro" id="IPR037066">
    <property type="entry name" value="Plug_dom_sf"/>
</dbReference>
<feature type="domain" description="TonB-dependent receptor-like beta-barrel" evidence="13">
    <location>
        <begin position="764"/>
        <end position="1040"/>
    </location>
</feature>
<sequence>MNKLRFSMITILMLGLNVNLQAVDIEESNSIELDSVTVTGESDNDPMQKKVGERVKSAKTLTKEQVQDTRDLVKYETGVSVVETGRFGASGYAIRGVDENRVAITIDGLRQAETLSSQGFKEIFEGYGNFNNTRNGVEIQTLKQATITKGADSIKTGSGALGGSVMFETKDARDYLLDKDYFYGFKTGISTANSQRYGSHTLAARYKWFDVLLINTKRKLRETKNYGYDEYDDSVVGREREKADPYNIKKESTLLKFSFQPADNARIGIAYDNGKVNSKGHDFSYTLTPNNITNTKGIDKVIADRRYTNDTTTRKNFSATYEVFSEMPFWDSIKITYSDQKIKARARTDETCEGASCQNIQNHAGLHIKDNKTVDKDDKELSFHYDGSLKKVKNHKGDDTYNKFVATKRLSEYKFYCDLYDCYSSDKKIKLVIDDKSDYTKGARQTVEVDLTKKEKQKITTKINGGDKNFDFTIEDKVDKNNRRYKKILAQYEFTNGFNKQVKESYNDLYMFIPNQPGYIENQWKERDLNTDTKQFNLDFTKNLELKNLEHYLQYGLSHASTKKSMINKAGYNAKNPQWWADSDGDCSEGSTDIGNALKCPKTEKPTSFLIPVESDEGALYLKDEIHFSDQISLDIGFRHDRVKYRPRYIPGRTPKIADDMVKGLFIPLKPKRKLPEKAPEQAHDWAKPNKDNIGYFKLCQESNKSFYMCPPDKKVIDEDKFNKELKEFEEKDKTYKNYLKDVEYNKLVDKENETNPQKNIEYFSQPREFKNNSYALTATLDPTEFVRVQVKYSKGFRVPTHEELYLAFKHPDFTIKPNVDLKPEIAKTKEIALTLHKNMSFLTMSIFKTEYKDFLDLEYKGTEKLNQGNQNNNGTQTNSSLDFDIYQNVNRQDASVNGFEISSRLNFEDIYSKLSGFYIGYKLTNQRGSILTKQDGNVPMNAIQPKKSIYSFGYTAPNDTFGVDFYLTSVKAKKPNETYNMFWKNEKPSSTADARDYINGKLVTDSSAHWLSNKYNILDMIAYVRPKKNLTFRLGAYNITDEKYITWDSARSIRSFGTMNMVRKTDSLGINRFNAPGRNFKLDFEFTY</sequence>
<keyword evidence="9 10" id="KW-0998">Cell outer membrane</keyword>
<dbReference type="InterPro" id="IPR000531">
    <property type="entry name" value="Beta-barrel_TonB"/>
</dbReference>
<dbReference type="Proteomes" id="UP000189728">
    <property type="component" value="Unassembled WGS sequence"/>
</dbReference>
<feature type="domain" description="TonB-dependent receptor plug" evidence="14">
    <location>
        <begin position="55"/>
        <end position="163"/>
    </location>
</feature>
<protein>
    <recommendedName>
        <fullName evidence="17">TonB-dependent hemoglobin/transferrin/lactoferrin receptor family protein</fullName>
    </recommendedName>
</protein>
<dbReference type="RefSeq" id="WP_078415550.1">
    <property type="nucleotide sequence ID" value="NZ_MCRK01000036.1"/>
</dbReference>
<dbReference type="EMBL" id="MCRK01000036">
    <property type="protein sequence ID" value="OPA77308.1"/>
    <property type="molecule type" value="Genomic_DNA"/>
</dbReference>
<evidence type="ECO:0000256" key="7">
    <source>
        <dbReference type="ARBA" id="ARBA00023136"/>
    </source>
</evidence>
<dbReference type="PROSITE" id="PS00430">
    <property type="entry name" value="TONB_DEPENDENT_REC_1"/>
    <property type="match status" value="1"/>
</dbReference>
<dbReference type="Gene3D" id="2.170.130.10">
    <property type="entry name" value="TonB-dependent receptor, plug domain"/>
    <property type="match status" value="1"/>
</dbReference>
<keyword evidence="4 10" id="KW-0812">Transmembrane</keyword>
<reference evidence="15 16" key="1">
    <citation type="submission" date="2016-08" db="EMBL/GenBank/DDBJ databases">
        <title>Campylobacter species from sea mammals.</title>
        <authorList>
            <person name="Gilbert M.J."/>
            <person name="Byrne B.A."/>
            <person name="Zomer A.L."/>
            <person name="Wagenaar J.A."/>
        </authorList>
    </citation>
    <scope>NUCLEOTIDE SEQUENCE [LARGE SCALE GENOMIC DNA]</scope>
    <source>
        <strain evidence="15 16">1105248</strain>
    </source>
</reference>
<dbReference type="PANTHER" id="PTHR30069">
    <property type="entry name" value="TONB-DEPENDENT OUTER MEMBRANE RECEPTOR"/>
    <property type="match status" value="1"/>
</dbReference>
<evidence type="ECO:0000256" key="5">
    <source>
        <dbReference type="ARBA" id="ARBA00022729"/>
    </source>
</evidence>
<evidence type="ECO:0000256" key="3">
    <source>
        <dbReference type="ARBA" id="ARBA00022452"/>
    </source>
</evidence>
<dbReference type="GO" id="GO:0015344">
    <property type="term" value="F:siderophore uptake transmembrane transporter activity"/>
    <property type="evidence" value="ECO:0007669"/>
    <property type="project" value="TreeGrafter"/>
</dbReference>
<evidence type="ECO:0000256" key="12">
    <source>
        <dbReference type="SAM" id="SignalP"/>
    </source>
</evidence>
<feature type="signal peptide" evidence="12">
    <location>
        <begin position="1"/>
        <end position="22"/>
    </location>
</feature>
<dbReference type="InterPro" id="IPR012910">
    <property type="entry name" value="Plug_dom"/>
</dbReference>
<comment type="similarity">
    <text evidence="10 11">Belongs to the TonB-dependent receptor family.</text>
</comment>
<feature type="domain" description="TonB-dependent receptor-like beta-barrel" evidence="13">
    <location>
        <begin position="471"/>
        <end position="653"/>
    </location>
</feature>
<accession>A0AAX0LA67</accession>
<dbReference type="SUPFAM" id="SSF56935">
    <property type="entry name" value="Porins"/>
    <property type="match status" value="1"/>
</dbReference>
<dbReference type="Gene3D" id="2.40.170.20">
    <property type="entry name" value="TonB-dependent receptor, beta-barrel domain"/>
    <property type="match status" value="2"/>
</dbReference>
<evidence type="ECO:0000256" key="10">
    <source>
        <dbReference type="PROSITE-ProRule" id="PRU01360"/>
    </source>
</evidence>
<keyword evidence="6 11" id="KW-0798">TonB box</keyword>
<evidence type="ECO:0000256" key="2">
    <source>
        <dbReference type="ARBA" id="ARBA00022448"/>
    </source>
</evidence>
<dbReference type="InterPro" id="IPR036942">
    <property type="entry name" value="Beta-barrel_TonB_sf"/>
</dbReference>
<name>A0AAX0LA67_9BACT</name>
<keyword evidence="3 10" id="KW-1134">Transmembrane beta strand</keyword>
<evidence type="ECO:0000256" key="6">
    <source>
        <dbReference type="ARBA" id="ARBA00023077"/>
    </source>
</evidence>
<dbReference type="PANTHER" id="PTHR30069:SF29">
    <property type="entry name" value="HEMOGLOBIN AND HEMOGLOBIN-HAPTOGLOBIN-BINDING PROTEIN 1-RELATED"/>
    <property type="match status" value="1"/>
</dbReference>
<keyword evidence="2 10" id="KW-0813">Transport</keyword>
<dbReference type="PROSITE" id="PS52016">
    <property type="entry name" value="TONB_DEPENDENT_REC_3"/>
    <property type="match status" value="1"/>
</dbReference>
<evidence type="ECO:0000256" key="4">
    <source>
        <dbReference type="ARBA" id="ARBA00022692"/>
    </source>
</evidence>
<evidence type="ECO:0000256" key="1">
    <source>
        <dbReference type="ARBA" id="ARBA00004571"/>
    </source>
</evidence>
<evidence type="ECO:0000259" key="13">
    <source>
        <dbReference type="Pfam" id="PF00593"/>
    </source>
</evidence>
<evidence type="ECO:0008006" key="17">
    <source>
        <dbReference type="Google" id="ProtNLM"/>
    </source>
</evidence>
<feature type="chain" id="PRO_5043667857" description="TonB-dependent hemoglobin/transferrin/lactoferrin receptor family protein" evidence="12">
    <location>
        <begin position="23"/>
        <end position="1089"/>
    </location>
</feature>
<dbReference type="InterPro" id="IPR010916">
    <property type="entry name" value="TonB_box_CS"/>
</dbReference>
<dbReference type="InterPro" id="IPR039426">
    <property type="entry name" value="TonB-dep_rcpt-like"/>
</dbReference>
<evidence type="ECO:0000313" key="15">
    <source>
        <dbReference type="EMBL" id="OPA77308.1"/>
    </source>
</evidence>
<keyword evidence="8" id="KW-0675">Receptor</keyword>
<organism evidence="15 16">
    <name type="scientific">Campylobacter pinnipediorum subsp. pinnipediorum</name>
    <dbReference type="NCBI Taxonomy" id="1660067"/>
    <lineage>
        <taxon>Bacteria</taxon>
        <taxon>Pseudomonadati</taxon>
        <taxon>Campylobacterota</taxon>
        <taxon>Epsilonproteobacteria</taxon>
        <taxon>Campylobacterales</taxon>
        <taxon>Campylobacteraceae</taxon>
        <taxon>Campylobacter</taxon>
    </lineage>
</organism>
<comment type="caution">
    <text evidence="15">The sequence shown here is derived from an EMBL/GenBank/DDBJ whole genome shotgun (WGS) entry which is preliminary data.</text>
</comment>
<dbReference type="Pfam" id="PF07715">
    <property type="entry name" value="Plug"/>
    <property type="match status" value="1"/>
</dbReference>
<dbReference type="Pfam" id="PF00593">
    <property type="entry name" value="TonB_dep_Rec_b-barrel"/>
    <property type="match status" value="2"/>
</dbReference>
<evidence type="ECO:0000256" key="8">
    <source>
        <dbReference type="ARBA" id="ARBA00023170"/>
    </source>
</evidence>
<evidence type="ECO:0000256" key="9">
    <source>
        <dbReference type="ARBA" id="ARBA00023237"/>
    </source>
</evidence>
<evidence type="ECO:0000313" key="16">
    <source>
        <dbReference type="Proteomes" id="UP000189728"/>
    </source>
</evidence>
<evidence type="ECO:0000256" key="11">
    <source>
        <dbReference type="RuleBase" id="RU003357"/>
    </source>
</evidence>